<reference evidence="1 2" key="1">
    <citation type="journal article" date="2001" name="Nature">
        <title>Initial sequencing and analysis of the human genome.</title>
        <authorList>
            <consortium name="International Human Genome Sequencing Consortium"/>
            <person name="Lander E.S."/>
            <person name="Linton L.M."/>
            <person name="Birren B."/>
            <person name="Nusbaum C."/>
            <person name="Zody M.C."/>
            <person name="Baldwin J."/>
            <person name="Devon K."/>
            <person name="Dewar K."/>
            <person name="Doyle M."/>
            <person name="FitzHugh W."/>
            <person name="Funke R."/>
            <person name="Gage D."/>
            <person name="Harris K."/>
            <person name="Heaford A."/>
            <person name="Howland J."/>
            <person name="Kann L."/>
            <person name="Lehoczky J."/>
            <person name="LeVine R."/>
            <person name="McEwan P."/>
            <person name="McKernan K."/>
            <person name="Meldrim J."/>
            <person name="Mesirov J.P."/>
            <person name="Miranda C."/>
            <person name="Morris W."/>
            <person name="Naylor J."/>
            <person name="Raymond C."/>
            <person name="Rosetti M."/>
            <person name="Santos R."/>
            <person name="Sheridan A."/>
            <person name="Sougnez C."/>
            <person name="Stange-Thomann N."/>
            <person name="Stojanovic N."/>
            <person name="Subramanian A."/>
            <person name="Wyman D."/>
            <person name="Rogers J."/>
            <person name="Sulston J."/>
            <person name="Ainscough R."/>
            <person name="Beck S."/>
            <person name="Bentley D."/>
            <person name="Burton J."/>
            <person name="Clee C."/>
            <person name="Carter N."/>
            <person name="Coulson A."/>
            <person name="Deadman R."/>
            <person name="Deloukas P."/>
            <person name="Dunham A."/>
            <person name="Dunham I."/>
            <person name="Durbin R."/>
            <person name="French L."/>
            <person name="Grafham D."/>
            <person name="Gregory S."/>
            <person name="Hubbard T."/>
            <person name="Humphray S."/>
            <person name="Hunt A."/>
            <person name="Jones M."/>
            <person name="Lloyd C."/>
            <person name="McMurray A."/>
            <person name="Matthews L."/>
            <person name="Mercer S."/>
            <person name="Milne S."/>
            <person name="Mullikin J.C."/>
            <person name="Mungall A."/>
            <person name="Plumb R."/>
            <person name="Ross M."/>
            <person name="Shownkeen R."/>
            <person name="Sims S."/>
            <person name="Waterston R.H."/>
            <person name="Wilson R.K."/>
            <person name="Hillier L.W."/>
            <person name="McPherson J.D."/>
            <person name="Marra M.A."/>
            <person name="Mardis E.R."/>
            <person name="Fulton L.A."/>
            <person name="Chinwalla A.T."/>
            <person name="Pepin K.H."/>
            <person name="Gish W.R."/>
            <person name="Chissoe S.L."/>
            <person name="Wendl M.C."/>
            <person name="Delehaunty K.D."/>
            <person name="Miner T.L."/>
            <person name="Delehaunty A."/>
            <person name="Kramer J.B."/>
            <person name="Cook L.L."/>
            <person name="Fulton R.S."/>
            <person name="Johnson D.L."/>
            <person name="Minx P.J."/>
            <person name="Clifton S.W."/>
            <person name="Hawkins T."/>
            <person name="Branscomb E."/>
            <person name="Predki P."/>
            <person name="Richardson P."/>
            <person name="Wenning S."/>
            <person name="Slezak T."/>
            <person name="Doggett N."/>
            <person name="Cheng J.F."/>
            <person name="Olsen A."/>
            <person name="Lucas S."/>
            <person name="Elkin C."/>
            <person name="Uberbacher E."/>
            <person name="Frazier M."/>
            <person name="Gibbs R.A."/>
            <person name="Muzny D.M."/>
            <person name="Scherer S.E."/>
            <person name="Bouck J.B."/>
            <person name="Sodergren E.J."/>
            <person name="Worley K.C."/>
            <person name="Rives C.M."/>
            <person name="Gorrell J.H."/>
            <person name="Metzker M.L."/>
            <person name="Naylor S.L."/>
            <person name="Kucherlapati R.S."/>
            <person name="Nelson D.L."/>
            <person name="Weinstock G.M."/>
            <person name="Sakaki Y."/>
            <person name="Fujiyama A."/>
            <person name="Hattori M."/>
            <person name="Yada T."/>
            <person name="Toyoda A."/>
            <person name="Itoh T."/>
            <person name="Kawagoe C."/>
            <person name="Watanabe H."/>
            <person name="Totoki Y."/>
            <person name="Taylor T."/>
            <person name="Weissenbach J."/>
            <person name="Heilig R."/>
            <person name="Saurin W."/>
            <person name="Artiguenave F."/>
            <person name="Brottier P."/>
            <person name="Bruls T."/>
            <person name="Pelletier E."/>
            <person name="Robert C."/>
            <person name="Wincker P."/>
            <person name="Smith D.R."/>
            <person name="Doucette-Stamm L."/>
            <person name="Rubenfield M."/>
            <person name="Weinstock K."/>
            <person name="Lee H.M."/>
            <person name="Dubois J."/>
            <person name="Rosenthal A."/>
            <person name="Platzer M."/>
            <person name="Nyakatura G."/>
            <person name="Taudien S."/>
            <person name="Rump A."/>
            <person name="Yang H."/>
            <person name="Yu J."/>
            <person name="Wang J."/>
            <person name="Huang G."/>
            <person name="Gu J."/>
            <person name="Hood L."/>
            <person name="Rowen L."/>
            <person name="Madan A."/>
            <person name="Qin S."/>
            <person name="Davis R.W."/>
            <person name="Federspiel N.A."/>
            <person name="Abola A.P."/>
            <person name="Proctor M.J."/>
            <person name="Myers R.M."/>
            <person name="Schmutz J."/>
            <person name="Dickson M."/>
            <person name="Grimwood J."/>
            <person name="Cox D.R."/>
            <person name="Olson M.V."/>
            <person name="Kaul R."/>
            <person name="Raymond C."/>
            <person name="Shimizu N."/>
            <person name="Kawasaki K."/>
            <person name="Minoshima S."/>
            <person name="Evans G.A."/>
            <person name="Athanasiou M."/>
            <person name="Schultz R."/>
            <person name="Roe B.A."/>
            <person name="Chen F."/>
            <person name="Pan H."/>
            <person name="Ramser J."/>
            <person name="Lehrach H."/>
            <person name="Reinhardt R."/>
            <person name="McCombie W.R."/>
            <person name="de la Bastide M."/>
            <person name="Dedhia N."/>
            <person name="Blocker H."/>
            <person name="Hornischer K."/>
            <person name="Nordsiek G."/>
            <person name="Agarwala R."/>
            <person name="Aravind L."/>
            <person name="Bailey J.A."/>
            <person name="Bateman A."/>
            <person name="Batzoglou S."/>
            <person name="Birney E."/>
            <person name="Bork P."/>
            <person name="Brown D.G."/>
            <person name="Burge C.B."/>
            <person name="Cerutti L."/>
            <person name="Chen H.C."/>
            <person name="Church D."/>
            <person name="Clamp M."/>
            <person name="Copley R.R."/>
            <person name="Doerks T."/>
            <person name="Eddy S.R."/>
            <person name="Eichler E.E."/>
            <person name="Furey T.S."/>
            <person name="Galagan J."/>
            <person name="Gilbert J.G."/>
            <person name="Harmon C."/>
            <person name="Hayashizaki Y."/>
            <person name="Haussler D."/>
            <person name="Hermjakob H."/>
            <person name="Hokamp K."/>
            <person name="Jang W."/>
            <person name="Johnson L.S."/>
            <person name="Jones T.A."/>
            <person name="Kasif S."/>
            <person name="Kaspryzk A."/>
            <person name="Kennedy S."/>
            <person name="Kent W.J."/>
            <person name="Kitts P."/>
            <person name="Koonin E.V."/>
            <person name="Korf I."/>
            <person name="Kulp D."/>
            <person name="Lancet D."/>
            <person name="Lowe T.M."/>
            <person name="McLysaght A."/>
            <person name="Mikkelsen T."/>
            <person name="Moran J.V."/>
            <person name="Mulder N."/>
            <person name="Pollara V.J."/>
            <person name="Ponting C.P."/>
            <person name="Schuler G."/>
            <person name="Schultz J."/>
            <person name="Slater G."/>
            <person name="Smit A.F."/>
            <person name="Stupka E."/>
            <person name="Szustakowski J."/>
            <person name="Thierry-Mieg D."/>
            <person name="Thierry-Mieg J."/>
            <person name="Wagner L."/>
            <person name="Wallis J."/>
            <person name="Wheeler R."/>
            <person name="Williams A."/>
            <person name="Wolf Y.I."/>
            <person name="Wolfe K.H."/>
            <person name="Yang S.P."/>
            <person name="Yeh R.F."/>
            <person name="Collins F."/>
            <person name="Guyer M.S."/>
            <person name="Peterson J."/>
            <person name="Felsenfeld A."/>
            <person name="Wetterstrand K.A."/>
            <person name="Patrinos A."/>
            <person name="Morgan M.J."/>
            <person name="de Jong P."/>
            <person name="Catanese J.J."/>
            <person name="Osoegawa K."/>
            <person name="Shizuya H."/>
            <person name="Choi S."/>
            <person name="Chen Y.J."/>
        </authorList>
    </citation>
    <scope>NUCLEOTIDE SEQUENCE [LARGE SCALE GENOMIC DNA]</scope>
</reference>
<keyword evidence="2" id="KW-1185">Reference proteome</keyword>
<reference evidence="1" key="4">
    <citation type="submission" date="2025-08" db="UniProtKB">
        <authorList>
            <consortium name="Ensembl"/>
        </authorList>
    </citation>
    <scope>IDENTIFICATION</scope>
</reference>
<dbReference type="AlphaFoldDB" id="A0A1W2PNG3"/>
<sequence length="70" mass="8026">MFTLDVKSNTVFDIITDNCDLHFKISRDRLSASSLTMESFAFLWAGGRASYGVSKGYREDPSKAFIYKRY</sequence>
<reference evidence="1" key="5">
    <citation type="submission" date="2025-09" db="UniProtKB">
        <authorList>
            <consortium name="Ensembl"/>
        </authorList>
    </citation>
    <scope>IDENTIFICATION</scope>
</reference>
<dbReference type="VEuPathDB" id="HostDB:ENSG00000153187"/>
<dbReference type="Proteomes" id="UP000005640">
    <property type="component" value="Chromosome 1"/>
</dbReference>
<dbReference type="Ensembl" id="ENST00000639880.1">
    <property type="protein sequence ID" value="ENSP00000490988.1"/>
    <property type="gene ID" value="ENSG00000153187.22"/>
</dbReference>
<evidence type="ECO:0000313" key="1">
    <source>
        <dbReference type="Ensembl" id="ENSP00000490988.1"/>
    </source>
</evidence>
<evidence type="ECO:0007829" key="3">
    <source>
        <dbReference type="PeptideAtlas" id="A0A1W2PNG3"/>
    </source>
</evidence>
<name>A0A1W2PNG3_HUMAN</name>
<keyword evidence="3 4" id="KW-1267">Proteomics identification</keyword>
<reference evidence="1 2" key="2">
    <citation type="journal article" date="2004" name="Nature">
        <title>Finishing the euchromatic sequence of the human genome.</title>
        <authorList>
            <consortium name="International Human Genome Sequencing Consortium"/>
        </authorList>
    </citation>
    <scope>NUCLEOTIDE SEQUENCE [LARGE SCALE GENOMIC DNA]</scope>
</reference>
<dbReference type="PANTHER" id="PTHR12381:SF11">
    <property type="entry name" value="HETEROGENEOUS NUCLEAR RIBONUCLEOPROTEIN U"/>
    <property type="match status" value="1"/>
</dbReference>
<dbReference type="Bgee" id="ENSG00000153187">
    <property type="expression patterns" value="Expressed in sperm and 210 other cell types or tissues"/>
</dbReference>
<gene>
    <name evidence="1" type="primary">HNRNPU</name>
</gene>
<accession>A0A1W2PNG3</accession>
<evidence type="ECO:0000313" key="2">
    <source>
        <dbReference type="Proteomes" id="UP000005640"/>
    </source>
</evidence>
<dbReference type="HGNC" id="HGNC:5048">
    <property type="gene designation" value="HNRNPU"/>
</dbReference>
<dbReference type="MassIVE" id="A0A1W2PNG3"/>
<proteinExistence type="evidence at protein level"/>
<dbReference type="GeneTree" id="ENSGT00940000156546"/>
<dbReference type="OrthoDB" id="445357at2759"/>
<protein>
    <submittedName>
        <fullName evidence="1">Heterogeneous nuclear ribonucleoprotein U</fullName>
    </submittedName>
</protein>
<organism evidence="1 2">
    <name type="scientific">Homo sapiens</name>
    <name type="common">Human</name>
    <dbReference type="NCBI Taxonomy" id="9606"/>
    <lineage>
        <taxon>Eukaryota</taxon>
        <taxon>Metazoa</taxon>
        <taxon>Chordata</taxon>
        <taxon>Craniata</taxon>
        <taxon>Vertebrata</taxon>
        <taxon>Euteleostomi</taxon>
        <taxon>Mammalia</taxon>
        <taxon>Eutheria</taxon>
        <taxon>Euarchontoglires</taxon>
        <taxon>Primates</taxon>
        <taxon>Haplorrhini</taxon>
        <taxon>Catarrhini</taxon>
        <taxon>Hominidae</taxon>
        <taxon>Homo</taxon>
    </lineage>
</organism>
<evidence type="ECO:0007829" key="4">
    <source>
        <dbReference type="ProteomicsDB" id="A0A1W2PNG3"/>
    </source>
</evidence>
<reference evidence="1 2" key="3">
    <citation type="journal article" date="2006" name="Nature">
        <title>The DNA sequence and biological annotation of human chromosome 1.</title>
        <authorList>
            <person name="Gregory S.G."/>
            <person name="Barlow K.F."/>
            <person name="McLay K.E."/>
            <person name="Kaul R."/>
            <person name="Swarbreck D."/>
            <person name="Dunham A."/>
            <person name="Scott C.E."/>
            <person name="Howe K.L."/>
            <person name="Woodfine K."/>
            <person name="Spencer C.C."/>
            <person name="Jones M.C."/>
            <person name="Gillson C."/>
            <person name="Searle S."/>
            <person name="Zhou Y."/>
            <person name="Kokocinski F."/>
            <person name="McDonald L."/>
            <person name="Evans R."/>
            <person name="Phillips K."/>
            <person name="Atkinson A."/>
            <person name="Cooper R."/>
            <person name="Jones C."/>
            <person name="Hall R.E."/>
            <person name="Andrews T.D."/>
            <person name="Lloyd C."/>
            <person name="Ainscough R."/>
            <person name="Almeida J.P."/>
            <person name="Ambrose K.D."/>
            <person name="Anderson F."/>
            <person name="Andrew R.W."/>
            <person name="Ashwell R.I."/>
            <person name="Aubin K."/>
            <person name="Babbage A.K."/>
            <person name="Bagguley C.L."/>
            <person name="Bailey J."/>
            <person name="Beasley H."/>
            <person name="Bethel G."/>
            <person name="Bird C.P."/>
            <person name="Bray-Allen S."/>
            <person name="Brown J.Y."/>
            <person name="Brown A.J."/>
            <person name="Buckley D."/>
            <person name="Burton J."/>
            <person name="Bye J."/>
            <person name="Carder C."/>
            <person name="Chapman J.C."/>
            <person name="Clark S.Y."/>
            <person name="Clarke G."/>
            <person name="Clee C."/>
            <person name="Cobley V."/>
            <person name="Collier R.E."/>
            <person name="Corby N."/>
            <person name="Coville G.J."/>
            <person name="Davies J."/>
            <person name="Deadman R."/>
            <person name="Dunn M."/>
            <person name="Earthrowl M."/>
            <person name="Ellington A.G."/>
            <person name="Errington H."/>
            <person name="Frankish A."/>
            <person name="Frankland J."/>
            <person name="French L."/>
            <person name="Garner P."/>
            <person name="Garnett J."/>
            <person name="Gay L."/>
            <person name="Ghori M.R."/>
            <person name="Gibson R."/>
            <person name="Gilby L.M."/>
            <person name="Gillett W."/>
            <person name="Glithero R.J."/>
            <person name="Grafham D.V."/>
            <person name="Griffiths C."/>
            <person name="Griffiths-Jones S."/>
            <person name="Grocock R."/>
            <person name="Hammond S."/>
            <person name="Harrison E.S."/>
            <person name="Hart E."/>
            <person name="Haugen E."/>
            <person name="Heath P.D."/>
            <person name="Holmes S."/>
            <person name="Holt K."/>
            <person name="Howden P.J."/>
            <person name="Hunt A.R."/>
            <person name="Hunt S.E."/>
            <person name="Hunter G."/>
            <person name="Isherwood J."/>
            <person name="James R."/>
            <person name="Johnson C."/>
            <person name="Johnson D."/>
            <person name="Joy A."/>
            <person name="Kay M."/>
            <person name="Kershaw J.K."/>
            <person name="Kibukawa M."/>
            <person name="Kimberley A.M."/>
            <person name="King A."/>
            <person name="Knights A.J."/>
            <person name="Lad H."/>
            <person name="Laird G."/>
            <person name="Lawlor S."/>
            <person name="Leongamornlert D.A."/>
            <person name="Lloyd D.M."/>
            <person name="Loveland J."/>
            <person name="Lovell J."/>
            <person name="Lush M.J."/>
            <person name="Lyne R."/>
            <person name="Martin S."/>
            <person name="Mashreghi-Mohammadi M."/>
            <person name="Matthews L."/>
            <person name="Matthews N.S."/>
            <person name="McLaren S."/>
            <person name="Milne S."/>
            <person name="Mistry S."/>
            <person name="Moore M.J."/>
            <person name="Nickerson T."/>
            <person name="O'Dell C.N."/>
            <person name="Oliver K."/>
            <person name="Palmeiri A."/>
            <person name="Palmer S.A."/>
            <person name="Parker A."/>
            <person name="Patel D."/>
            <person name="Pearce A.V."/>
            <person name="Peck A.I."/>
            <person name="Pelan S."/>
            <person name="Phelps K."/>
            <person name="Phillimore B.J."/>
            <person name="Plumb R."/>
            <person name="Rajan J."/>
            <person name="Raymond C."/>
            <person name="Rouse G."/>
            <person name="Saenphimmachak C."/>
            <person name="Sehra H.K."/>
            <person name="Sheridan E."/>
            <person name="Shownkeen R."/>
            <person name="Sims S."/>
            <person name="Skuce C.D."/>
            <person name="Smith M."/>
            <person name="Steward C."/>
            <person name="Subramanian S."/>
            <person name="Sycamore N."/>
            <person name="Tracey A."/>
            <person name="Tromans A."/>
            <person name="Van Helmond Z."/>
            <person name="Wall M."/>
            <person name="Wallis J.M."/>
            <person name="White S."/>
            <person name="Whitehead S.L."/>
            <person name="Wilkinson J.E."/>
            <person name="Willey D.L."/>
            <person name="Williams H."/>
            <person name="Wilming L."/>
            <person name="Wray P.W."/>
            <person name="Wu Z."/>
            <person name="Coulson A."/>
            <person name="Vaudin M."/>
            <person name="Sulston J.E."/>
            <person name="Durbin R."/>
            <person name="Hubbard T."/>
            <person name="Wooster R."/>
            <person name="Dunham I."/>
            <person name="Carter N.P."/>
            <person name="McVean G."/>
            <person name="Ross M.T."/>
            <person name="Harrow J."/>
            <person name="Olson M.V."/>
            <person name="Beck S."/>
            <person name="Rogers J."/>
            <person name="Bentley D.R."/>
            <person name="Banerjee R."/>
            <person name="Bryant S.P."/>
            <person name="Burford D.C."/>
            <person name="Burrill W.D."/>
            <person name="Clegg S.M."/>
            <person name="Dhami P."/>
            <person name="Dovey O."/>
            <person name="Faulkner L.M."/>
            <person name="Gribble S.M."/>
            <person name="Langford C.F."/>
            <person name="Pandian R.D."/>
            <person name="Porter K.M."/>
            <person name="Prigmore E."/>
        </authorList>
    </citation>
    <scope>NUCLEOTIDE SEQUENCE [LARGE SCALE GENOMIC DNA]</scope>
</reference>
<dbReference type="ChiTaRS" id="HNRNPU">
    <property type="organism name" value="human"/>
</dbReference>
<dbReference type="Ensembl" id="ENST00000639880.1">
    <property type="protein sequence ID" value="ENSP00000490988.1"/>
    <property type="gene ID" value="ENSG00000153187.21"/>
</dbReference>
<dbReference type="PANTHER" id="PTHR12381">
    <property type="entry name" value="HETEROGENEOUS NUCLEAR RIBONUCLEOPROTEIN U FAMILY MEMBER"/>
    <property type="match status" value="1"/>
</dbReference>
<dbReference type="ExpressionAtlas" id="A0A1W2PNG3">
    <property type="expression patterns" value="baseline and differential"/>
</dbReference>
<dbReference type="EMBL" id="BX323046">
    <property type="status" value="NOT_ANNOTATED_CDS"/>
    <property type="molecule type" value="Genomic_DNA"/>
</dbReference>
<dbReference type="OpenTargets" id="ENSG00000153187"/>